<accession>A0A9K3LTP7</accession>
<dbReference type="AlphaFoldDB" id="A0A9K3LTP7"/>
<proteinExistence type="predicted"/>
<evidence type="ECO:0000313" key="2">
    <source>
        <dbReference type="EMBL" id="KAG7367740.1"/>
    </source>
</evidence>
<dbReference type="Proteomes" id="UP000693970">
    <property type="component" value="Unassembled WGS sequence"/>
</dbReference>
<name>A0A9K3LTP7_9STRA</name>
<organism evidence="2 3">
    <name type="scientific">Nitzschia inconspicua</name>
    <dbReference type="NCBI Taxonomy" id="303405"/>
    <lineage>
        <taxon>Eukaryota</taxon>
        <taxon>Sar</taxon>
        <taxon>Stramenopiles</taxon>
        <taxon>Ochrophyta</taxon>
        <taxon>Bacillariophyta</taxon>
        <taxon>Bacillariophyceae</taxon>
        <taxon>Bacillariophycidae</taxon>
        <taxon>Bacillariales</taxon>
        <taxon>Bacillariaceae</taxon>
        <taxon>Nitzschia</taxon>
    </lineage>
</organism>
<evidence type="ECO:0000313" key="1">
    <source>
        <dbReference type="EMBL" id="KAG7362631.1"/>
    </source>
</evidence>
<dbReference type="EMBL" id="JAGRRH010000007">
    <property type="protein sequence ID" value="KAG7367740.1"/>
    <property type="molecule type" value="Genomic_DNA"/>
</dbReference>
<protein>
    <submittedName>
        <fullName evidence="2">Uncharacterized protein</fullName>
    </submittedName>
</protein>
<comment type="caution">
    <text evidence="2">The sequence shown here is derived from an EMBL/GenBank/DDBJ whole genome shotgun (WGS) entry which is preliminary data.</text>
</comment>
<keyword evidence="3" id="KW-1185">Reference proteome</keyword>
<dbReference type="EMBL" id="JAGRRH010000011">
    <property type="protein sequence ID" value="KAG7362631.1"/>
    <property type="molecule type" value="Genomic_DNA"/>
</dbReference>
<reference evidence="2" key="1">
    <citation type="journal article" date="2021" name="Sci. Rep.">
        <title>Diploid genomic architecture of Nitzschia inconspicua, an elite biomass production diatom.</title>
        <authorList>
            <person name="Oliver A."/>
            <person name="Podell S."/>
            <person name="Pinowska A."/>
            <person name="Traller J.C."/>
            <person name="Smith S.R."/>
            <person name="McClure R."/>
            <person name="Beliaev A."/>
            <person name="Bohutskyi P."/>
            <person name="Hill E.A."/>
            <person name="Rabines A."/>
            <person name="Zheng H."/>
            <person name="Allen L.Z."/>
            <person name="Kuo A."/>
            <person name="Grigoriev I.V."/>
            <person name="Allen A.E."/>
            <person name="Hazlebeck D."/>
            <person name="Allen E.E."/>
        </authorList>
    </citation>
    <scope>NUCLEOTIDE SEQUENCE</scope>
    <source>
        <strain evidence="2">Hildebrandi</strain>
    </source>
</reference>
<gene>
    <name evidence="1" type="ORF">IV203_025515</name>
    <name evidence="2" type="ORF">IV203_030411</name>
</gene>
<evidence type="ECO:0000313" key="3">
    <source>
        <dbReference type="Proteomes" id="UP000693970"/>
    </source>
</evidence>
<sequence length="123" mass="14478">MILQSFYSTADYHFHKEEEIKINPQQIPNKESLEESVRKLDLLRTFALWDLGTDADPKLSTEELLQMLFHVTNSIQPCFPPISMAPPPNIGVVYIRNWTNCFWPNKVKQANERFEPMSHLRKF</sequence>
<reference evidence="2" key="2">
    <citation type="submission" date="2021-04" db="EMBL/GenBank/DDBJ databases">
        <authorList>
            <person name="Podell S."/>
        </authorList>
    </citation>
    <scope>NUCLEOTIDE SEQUENCE</scope>
    <source>
        <strain evidence="2">Hildebrandi</strain>
    </source>
</reference>